<dbReference type="PROSITE" id="PS51419">
    <property type="entry name" value="RAB"/>
    <property type="match status" value="1"/>
</dbReference>
<dbReference type="SUPFAM" id="SSF52540">
    <property type="entry name" value="P-loop containing nucleoside triphosphate hydrolases"/>
    <property type="match status" value="1"/>
</dbReference>
<organism evidence="3 4">
    <name type="scientific">Cercopithifilaria johnstoni</name>
    <dbReference type="NCBI Taxonomy" id="2874296"/>
    <lineage>
        <taxon>Eukaryota</taxon>
        <taxon>Metazoa</taxon>
        <taxon>Ecdysozoa</taxon>
        <taxon>Nematoda</taxon>
        <taxon>Chromadorea</taxon>
        <taxon>Rhabditida</taxon>
        <taxon>Spirurina</taxon>
        <taxon>Spiruromorpha</taxon>
        <taxon>Filarioidea</taxon>
        <taxon>Onchocercidae</taxon>
        <taxon>Cercopithifilaria</taxon>
    </lineage>
</organism>
<keyword evidence="1" id="KW-0547">Nucleotide-binding</keyword>
<gene>
    <name evidence="3" type="ORF">CJOHNSTONI_LOCUS5950</name>
</gene>
<protein>
    <submittedName>
        <fullName evidence="3">Uncharacterized protein</fullName>
    </submittedName>
</protein>
<dbReference type="InterPro" id="IPR001806">
    <property type="entry name" value="Small_GTPase"/>
</dbReference>
<dbReference type="Pfam" id="PF00071">
    <property type="entry name" value="Ras"/>
    <property type="match status" value="1"/>
</dbReference>
<proteinExistence type="predicted"/>
<comment type="caution">
    <text evidence="3">The sequence shown here is derived from an EMBL/GenBank/DDBJ whole genome shotgun (WGS) entry which is preliminary data.</text>
</comment>
<dbReference type="GO" id="GO:0003924">
    <property type="term" value="F:GTPase activity"/>
    <property type="evidence" value="ECO:0007669"/>
    <property type="project" value="InterPro"/>
</dbReference>
<keyword evidence="4" id="KW-1185">Reference proteome</keyword>
<dbReference type="InterPro" id="IPR027417">
    <property type="entry name" value="P-loop_NTPase"/>
</dbReference>
<keyword evidence="2" id="KW-0342">GTP-binding</keyword>
<dbReference type="Gene3D" id="3.40.50.300">
    <property type="entry name" value="P-loop containing nucleotide triphosphate hydrolases"/>
    <property type="match status" value="1"/>
</dbReference>
<reference evidence="3" key="1">
    <citation type="submission" date="2021-09" db="EMBL/GenBank/DDBJ databases">
        <authorList>
            <consortium name="Pathogen Informatics"/>
        </authorList>
    </citation>
    <scope>NUCLEOTIDE SEQUENCE</scope>
</reference>
<evidence type="ECO:0000256" key="1">
    <source>
        <dbReference type="ARBA" id="ARBA00022741"/>
    </source>
</evidence>
<sequence>MSSVYNLIISQKAWNGDQLAVHLFAYKELLSLVKELDMNQIDEIMDVTSICLKKENELPSLNLLRVSTELLSLIEEKTEVFTGKRLMQKNWSINFRIVIRRLLQTPAIAQPAPSTSEETFLDQYLPVLFELSDELISLIGSQWFESDPDFLLLLSSLSSIRLREVFHKQTSIKEAFVHGRLHCHFACCGEYANILSDDKATILCGTLRESAVCTCEYYHNCEESSDDFKKVIISTFQFLCIYIDFGGLVTLPSEYTKNLGEVLLRLAVICCEISLVPLECLAKVICELPNLPNTTLDTMTDALKKCNNKANEEDVVRILDTLHVQLQGSITGRKWCPAVSLRRVAELLHQSPKSKSHHQENNPPGNPYQMWTLKVVFPSYKIAEWSGCEYLAANISLYCLKLTVVSSSSRLAYFRVALVGEVGSEKNNVRRAYVQLMSNRNNQLKTEKALKENIFERIDVLDSNVVTVQGFQLELMCAERIDDFKRIPTMIRCSHLDAIIIFYHISSLRQFESIHQKWVPIVRRLYRSTPFIICATGIEARLPRDVRQLLLRKQLGDLEIDTTTKPPYKPRNQFKKTSAKDPRTFQSLITTKVGQSLATELRASYYCEVSTKTYEGIEDLFNDVLAAIISSQQSKICLTRNRVGRPLPKDACGIM</sequence>
<evidence type="ECO:0000313" key="4">
    <source>
        <dbReference type="Proteomes" id="UP000746747"/>
    </source>
</evidence>
<dbReference type="GO" id="GO:0005525">
    <property type="term" value="F:GTP binding"/>
    <property type="evidence" value="ECO:0007669"/>
    <property type="project" value="UniProtKB-KW"/>
</dbReference>
<dbReference type="Proteomes" id="UP000746747">
    <property type="component" value="Unassembled WGS sequence"/>
</dbReference>
<dbReference type="GO" id="GO:0007264">
    <property type="term" value="P:small GTPase-mediated signal transduction"/>
    <property type="evidence" value="ECO:0007669"/>
    <property type="project" value="InterPro"/>
</dbReference>
<accession>A0A8J2Q159</accession>
<dbReference type="InterPro" id="IPR003578">
    <property type="entry name" value="Small_GTPase_Rho"/>
</dbReference>
<evidence type="ECO:0000313" key="3">
    <source>
        <dbReference type="EMBL" id="CAG9535985.1"/>
    </source>
</evidence>
<dbReference type="OrthoDB" id="5795718at2759"/>
<dbReference type="AlphaFoldDB" id="A0A8J2Q159"/>
<name>A0A8J2Q159_9BILA</name>
<evidence type="ECO:0000256" key="2">
    <source>
        <dbReference type="ARBA" id="ARBA00023134"/>
    </source>
</evidence>
<dbReference type="PANTHER" id="PTHR24072">
    <property type="entry name" value="RHO FAMILY GTPASE"/>
    <property type="match status" value="1"/>
</dbReference>
<dbReference type="EMBL" id="CAKAEH010001418">
    <property type="protein sequence ID" value="CAG9535985.1"/>
    <property type="molecule type" value="Genomic_DNA"/>
</dbReference>